<gene>
    <name evidence="2" type="ORF">F9U64_13370</name>
</gene>
<evidence type="ECO:0000313" key="2">
    <source>
        <dbReference type="EMBL" id="KAB8131483.1"/>
    </source>
</evidence>
<keyword evidence="1" id="KW-0812">Transmembrane</keyword>
<dbReference type="OrthoDB" id="2970506at2"/>
<dbReference type="AlphaFoldDB" id="A0A7C8GSK8"/>
<reference evidence="2 3" key="1">
    <citation type="submission" date="2019-10" db="EMBL/GenBank/DDBJ databases">
        <title>Gracilibacillus sp. nov. isolated from rice seeds.</title>
        <authorList>
            <person name="He S."/>
        </authorList>
    </citation>
    <scope>NUCLEOTIDE SEQUENCE [LARGE SCALE GENOMIC DNA]</scope>
    <source>
        <strain evidence="2 3">TD8</strain>
    </source>
</reference>
<evidence type="ECO:0000313" key="3">
    <source>
        <dbReference type="Proteomes" id="UP000480246"/>
    </source>
</evidence>
<feature type="transmembrane region" description="Helical" evidence="1">
    <location>
        <begin position="46"/>
        <end position="66"/>
    </location>
</feature>
<dbReference type="Proteomes" id="UP000480246">
    <property type="component" value="Unassembled WGS sequence"/>
</dbReference>
<organism evidence="2 3">
    <name type="scientific">Gracilibacillus oryzae</name>
    <dbReference type="NCBI Taxonomy" id="1672701"/>
    <lineage>
        <taxon>Bacteria</taxon>
        <taxon>Bacillati</taxon>
        <taxon>Bacillota</taxon>
        <taxon>Bacilli</taxon>
        <taxon>Bacillales</taxon>
        <taxon>Bacillaceae</taxon>
        <taxon>Gracilibacillus</taxon>
    </lineage>
</organism>
<feature type="transmembrane region" description="Helical" evidence="1">
    <location>
        <begin position="72"/>
        <end position="92"/>
    </location>
</feature>
<dbReference type="NCBIfam" id="TIGR04104">
    <property type="entry name" value="cxxc_20_cxxc"/>
    <property type="match status" value="1"/>
</dbReference>
<name>A0A7C8GSK8_9BACI</name>
<protein>
    <recommendedName>
        <fullName evidence="4">Cxxc_20_cxxc protein</fullName>
    </recommendedName>
</protein>
<keyword evidence="1" id="KW-0472">Membrane</keyword>
<proteinExistence type="predicted"/>
<evidence type="ECO:0008006" key="4">
    <source>
        <dbReference type="Google" id="ProtNLM"/>
    </source>
</evidence>
<accession>A0A7C8GSK8</accession>
<sequence>MGLPKCVHCHTKFRWKLIFHSFVFAYHPVKCENCLKENKVKLSSRFLVAFLLVFILYTVGFSSMALSPDLMSTLIIMMITGGLFLFVCPFIVRYR</sequence>
<dbReference type="EMBL" id="WEID01000066">
    <property type="protein sequence ID" value="KAB8131483.1"/>
    <property type="molecule type" value="Genomic_DNA"/>
</dbReference>
<keyword evidence="1" id="KW-1133">Transmembrane helix</keyword>
<comment type="caution">
    <text evidence="2">The sequence shown here is derived from an EMBL/GenBank/DDBJ whole genome shotgun (WGS) entry which is preliminary data.</text>
</comment>
<keyword evidence="3" id="KW-1185">Reference proteome</keyword>
<evidence type="ECO:0000256" key="1">
    <source>
        <dbReference type="SAM" id="Phobius"/>
    </source>
</evidence>
<dbReference type="RefSeq" id="WP_153404333.1">
    <property type="nucleotide sequence ID" value="NZ_ML762432.1"/>
</dbReference>
<dbReference type="InterPro" id="IPR026369">
    <property type="entry name" value="CxxC_20_CxxC"/>
</dbReference>